<dbReference type="Pfam" id="PF02146">
    <property type="entry name" value="SIR2"/>
    <property type="match status" value="1"/>
</dbReference>
<evidence type="ECO:0000256" key="3">
    <source>
        <dbReference type="ARBA" id="ARBA00023027"/>
    </source>
</evidence>
<dbReference type="InterPro" id="IPR026591">
    <property type="entry name" value="Sirtuin_cat_small_dom_sf"/>
</dbReference>
<dbReference type="InterPro" id="IPR003000">
    <property type="entry name" value="Sirtuin"/>
</dbReference>
<keyword evidence="3" id="KW-0520">NAD</keyword>
<gene>
    <name evidence="6" type="ORF">CANCADRAFT_19658</name>
</gene>
<organism evidence="6 7">
    <name type="scientific">Tortispora caseinolytica NRRL Y-17796</name>
    <dbReference type="NCBI Taxonomy" id="767744"/>
    <lineage>
        <taxon>Eukaryota</taxon>
        <taxon>Fungi</taxon>
        <taxon>Dikarya</taxon>
        <taxon>Ascomycota</taxon>
        <taxon>Saccharomycotina</taxon>
        <taxon>Trigonopsidomycetes</taxon>
        <taxon>Trigonopsidales</taxon>
        <taxon>Trigonopsidaceae</taxon>
        <taxon>Tortispora</taxon>
    </lineage>
</organism>
<dbReference type="InterPro" id="IPR029035">
    <property type="entry name" value="DHS-like_NAD/FAD-binding_dom"/>
</dbReference>
<dbReference type="EMBL" id="KV453841">
    <property type="protein sequence ID" value="ODV92909.1"/>
    <property type="molecule type" value="Genomic_DNA"/>
</dbReference>
<feature type="non-terminal residue" evidence="6">
    <location>
        <position position="1"/>
    </location>
</feature>
<keyword evidence="7" id="KW-1185">Reference proteome</keyword>
<dbReference type="Proteomes" id="UP000095023">
    <property type="component" value="Unassembled WGS sequence"/>
</dbReference>
<evidence type="ECO:0000256" key="2">
    <source>
        <dbReference type="ARBA" id="ARBA00022679"/>
    </source>
</evidence>
<evidence type="ECO:0000313" key="7">
    <source>
        <dbReference type="Proteomes" id="UP000095023"/>
    </source>
</evidence>
<dbReference type="PANTHER" id="PTHR11085">
    <property type="entry name" value="NAD-DEPENDENT PROTEIN DEACYLASE SIRTUIN-5, MITOCHONDRIAL-RELATED"/>
    <property type="match status" value="1"/>
</dbReference>
<sequence length="291" mass="31948">EQDLSQISASIAKSKKVVLVTGAGISCNAGIPDFRSASGYYSLAQNQFSDMKLKGKDFFDAIIFNSPRTTQAFFTFIANMRSCMLEACPTPTHQFVRQLKDSKRLLRCYTQNIDGLESQIGLTIGTTKESDVVQLHGDIHKLKCMSCFEQFSWTASHIESIYSNELPLCPSCAVRAYEREQAGKRNLGVGVLRPDIVLYGEDHPHGSEIGNCAANDIKSGPDCLIIAGTSLKVKGIKQLVRAAAKKVHELGGVVILVNVGTVSYSAWKDVIDYHVIADCDNWVADLLQRQP</sequence>
<evidence type="ECO:0000256" key="4">
    <source>
        <dbReference type="PROSITE-ProRule" id="PRU00236"/>
    </source>
</evidence>
<dbReference type="GO" id="GO:0005634">
    <property type="term" value="C:nucleus"/>
    <property type="evidence" value="ECO:0007669"/>
    <property type="project" value="TreeGrafter"/>
</dbReference>
<dbReference type="PROSITE" id="PS50305">
    <property type="entry name" value="SIRTUIN"/>
    <property type="match status" value="1"/>
</dbReference>
<dbReference type="GO" id="GO:0046872">
    <property type="term" value="F:metal ion binding"/>
    <property type="evidence" value="ECO:0007669"/>
    <property type="project" value="UniProtKB-KW"/>
</dbReference>
<dbReference type="InterPro" id="IPR050134">
    <property type="entry name" value="NAD-dep_sirtuin_deacylases"/>
</dbReference>
<feature type="binding site" evidence="4">
    <location>
        <position position="144"/>
    </location>
    <ligand>
        <name>Zn(2+)</name>
        <dbReference type="ChEBI" id="CHEBI:29105"/>
    </ligand>
</feature>
<feature type="binding site" evidence="4">
    <location>
        <position position="169"/>
    </location>
    <ligand>
        <name>Zn(2+)</name>
        <dbReference type="ChEBI" id="CHEBI:29105"/>
    </ligand>
</feature>
<dbReference type="PANTHER" id="PTHR11085:SF8">
    <property type="entry name" value="NAD-DEPENDENT HISTONE DEACETYLASE HST3"/>
    <property type="match status" value="1"/>
</dbReference>
<keyword evidence="4" id="KW-0479">Metal-binding</keyword>
<feature type="binding site" evidence="4">
    <location>
        <position position="147"/>
    </location>
    <ligand>
        <name>Zn(2+)</name>
        <dbReference type="ChEBI" id="CHEBI:29105"/>
    </ligand>
</feature>
<dbReference type="GO" id="GO:0070403">
    <property type="term" value="F:NAD+ binding"/>
    <property type="evidence" value="ECO:0007669"/>
    <property type="project" value="InterPro"/>
</dbReference>
<dbReference type="Gene3D" id="3.40.50.1220">
    <property type="entry name" value="TPP-binding domain"/>
    <property type="match status" value="1"/>
</dbReference>
<evidence type="ECO:0000259" key="5">
    <source>
        <dbReference type="PROSITE" id="PS50305"/>
    </source>
</evidence>
<dbReference type="CDD" id="cd01407">
    <property type="entry name" value="SIR2-fam"/>
    <property type="match status" value="1"/>
</dbReference>
<dbReference type="OrthoDB" id="2919105at2759"/>
<dbReference type="InterPro" id="IPR026590">
    <property type="entry name" value="Ssirtuin_cat_dom"/>
</dbReference>
<evidence type="ECO:0000256" key="1">
    <source>
        <dbReference type="ARBA" id="ARBA00006924"/>
    </source>
</evidence>
<comment type="similarity">
    <text evidence="1">Belongs to the sirtuin family. Class I subfamily.</text>
</comment>
<keyword evidence="2" id="KW-0808">Transferase</keyword>
<feature type="binding site" evidence="4">
    <location>
        <position position="172"/>
    </location>
    <ligand>
        <name>Zn(2+)</name>
        <dbReference type="ChEBI" id="CHEBI:29105"/>
    </ligand>
</feature>
<dbReference type="GO" id="GO:0017136">
    <property type="term" value="F:histone deacetylase activity, NAD-dependent"/>
    <property type="evidence" value="ECO:0007669"/>
    <property type="project" value="TreeGrafter"/>
</dbReference>
<feature type="non-terminal residue" evidence="6">
    <location>
        <position position="291"/>
    </location>
</feature>
<dbReference type="AlphaFoldDB" id="A0A1E4TME4"/>
<keyword evidence="4" id="KW-0862">Zinc</keyword>
<name>A0A1E4TME4_9ASCO</name>
<proteinExistence type="inferred from homology"/>
<dbReference type="SUPFAM" id="SSF52467">
    <property type="entry name" value="DHS-like NAD/FAD-binding domain"/>
    <property type="match status" value="1"/>
</dbReference>
<accession>A0A1E4TME4</accession>
<protein>
    <recommendedName>
        <fullName evidence="5">Deacetylase sirtuin-type domain-containing protein</fullName>
    </recommendedName>
</protein>
<dbReference type="Gene3D" id="3.30.1600.10">
    <property type="entry name" value="SIR2/SIRT2 'Small Domain"/>
    <property type="match status" value="1"/>
</dbReference>
<feature type="domain" description="Deacetylase sirtuin-type" evidence="5">
    <location>
        <begin position="1"/>
        <end position="291"/>
    </location>
</feature>
<evidence type="ECO:0000313" key="6">
    <source>
        <dbReference type="EMBL" id="ODV92909.1"/>
    </source>
</evidence>
<reference evidence="7" key="1">
    <citation type="submission" date="2016-02" db="EMBL/GenBank/DDBJ databases">
        <title>Comparative genomics of biotechnologically important yeasts.</title>
        <authorList>
            <consortium name="DOE Joint Genome Institute"/>
            <person name="Riley R."/>
            <person name="Haridas S."/>
            <person name="Wolfe K.H."/>
            <person name="Lopes M.R."/>
            <person name="Hittinger C.T."/>
            <person name="Goker M."/>
            <person name="Salamov A."/>
            <person name="Wisecaver J."/>
            <person name="Long T.M."/>
            <person name="Aerts A.L."/>
            <person name="Barry K."/>
            <person name="Choi C."/>
            <person name="Clum A."/>
            <person name="Coughlan A.Y."/>
            <person name="Deshpande S."/>
            <person name="Douglass A.P."/>
            <person name="Hanson S.J."/>
            <person name="Klenk H.-P."/>
            <person name="Labutti K."/>
            <person name="Lapidus A."/>
            <person name="Lindquist E."/>
            <person name="Lipzen A."/>
            <person name="Meier-Kolthoff J.P."/>
            <person name="Ohm R.A."/>
            <person name="Otillar R.P."/>
            <person name="Pangilinan J."/>
            <person name="Peng Y."/>
            <person name="Rokas A."/>
            <person name="Rosa C.A."/>
            <person name="Scheuner C."/>
            <person name="Sibirny A.A."/>
            <person name="Slot J.C."/>
            <person name="Stielow J.B."/>
            <person name="Sun H."/>
            <person name="Kurtzman C.P."/>
            <person name="Blackwell M."/>
            <person name="Jeffries T.W."/>
            <person name="Grigoriev I.V."/>
        </authorList>
    </citation>
    <scope>NUCLEOTIDE SEQUENCE [LARGE SCALE GENOMIC DNA]</scope>
    <source>
        <strain evidence="7">NRRL Y-17796</strain>
    </source>
</reference>
<feature type="active site" description="Proton acceptor" evidence="4">
    <location>
        <position position="136"/>
    </location>
</feature>